<comment type="caution">
    <text evidence="9">The sequence shown here is derived from an EMBL/GenBank/DDBJ whole genome shotgun (WGS) entry which is preliminary data.</text>
</comment>
<feature type="transmembrane region" description="Helical" evidence="8">
    <location>
        <begin position="286"/>
        <end position="304"/>
    </location>
</feature>
<feature type="transmembrane region" description="Helical" evidence="8">
    <location>
        <begin position="116"/>
        <end position="135"/>
    </location>
</feature>
<dbReference type="EMBL" id="WEGH01000001">
    <property type="protein sequence ID" value="MQY03848.1"/>
    <property type="molecule type" value="Genomic_DNA"/>
</dbReference>
<keyword evidence="5 8" id="KW-1133">Transmembrane helix</keyword>
<evidence type="ECO:0000256" key="4">
    <source>
        <dbReference type="ARBA" id="ARBA00022692"/>
    </source>
</evidence>
<feature type="transmembrane region" description="Helical" evidence="8">
    <location>
        <begin position="187"/>
        <end position="212"/>
    </location>
</feature>
<keyword evidence="10" id="KW-1185">Reference proteome</keyword>
<keyword evidence="3" id="KW-0808">Transferase</keyword>
<feature type="transmembrane region" description="Helical" evidence="8">
    <location>
        <begin position="20"/>
        <end position="40"/>
    </location>
</feature>
<feature type="transmembrane region" description="Helical" evidence="8">
    <location>
        <begin position="256"/>
        <end position="279"/>
    </location>
</feature>
<accession>A0A7K0BRN4</accession>
<name>A0A7K0BRN4_9ACTN</name>
<evidence type="ECO:0000256" key="7">
    <source>
        <dbReference type="ARBA" id="ARBA00024033"/>
    </source>
</evidence>
<proteinExistence type="inferred from homology"/>
<keyword evidence="4 8" id="KW-0812">Transmembrane</keyword>
<comment type="subcellular location">
    <subcellularLocation>
        <location evidence="1">Cell membrane</location>
        <topology evidence="1">Multi-pass membrane protein</topology>
    </subcellularLocation>
</comment>
<evidence type="ECO:0008006" key="11">
    <source>
        <dbReference type="Google" id="ProtNLM"/>
    </source>
</evidence>
<dbReference type="AlphaFoldDB" id="A0A7K0BRN4"/>
<keyword evidence="6 8" id="KW-0472">Membrane</keyword>
<feature type="transmembrane region" description="Helical" evidence="8">
    <location>
        <begin position="310"/>
        <end position="328"/>
    </location>
</feature>
<evidence type="ECO:0000313" key="9">
    <source>
        <dbReference type="EMBL" id="MQY03848.1"/>
    </source>
</evidence>
<evidence type="ECO:0000313" key="10">
    <source>
        <dbReference type="Proteomes" id="UP000487268"/>
    </source>
</evidence>
<evidence type="ECO:0000256" key="1">
    <source>
        <dbReference type="ARBA" id="ARBA00004651"/>
    </source>
</evidence>
<comment type="similarity">
    <text evidence="7">Belongs to the glycosyltransferase 87 family.</text>
</comment>
<evidence type="ECO:0000256" key="8">
    <source>
        <dbReference type="SAM" id="Phobius"/>
    </source>
</evidence>
<dbReference type="Proteomes" id="UP000487268">
    <property type="component" value="Unassembled WGS sequence"/>
</dbReference>
<gene>
    <name evidence="9" type="ORF">ACRB68_18940</name>
</gene>
<evidence type="ECO:0000256" key="5">
    <source>
        <dbReference type="ARBA" id="ARBA00022989"/>
    </source>
</evidence>
<dbReference type="InterPro" id="IPR018584">
    <property type="entry name" value="GT87"/>
</dbReference>
<reference evidence="9 10" key="1">
    <citation type="submission" date="2019-10" db="EMBL/GenBank/DDBJ databases">
        <title>Actinomadura rubteroloni sp. nov. and Actinomadura macrotermitis sp. nov., isolated from the gut of fungus growing-termite Macrotermes natalensis.</title>
        <authorList>
            <person name="Benndorf R."/>
            <person name="Martin K."/>
            <person name="Kuefner M."/>
            <person name="De Beer W."/>
            <person name="Kaster A.-K."/>
            <person name="Vollmers J."/>
            <person name="Poulsen M."/>
            <person name="Beemelmanns C."/>
        </authorList>
    </citation>
    <scope>NUCLEOTIDE SEQUENCE [LARGE SCALE GENOMIC DNA]</scope>
    <source>
        <strain evidence="9 10">RB68</strain>
    </source>
</reference>
<dbReference type="OrthoDB" id="4099703at2"/>
<feature type="transmembrane region" description="Helical" evidence="8">
    <location>
        <begin position="155"/>
        <end position="175"/>
    </location>
</feature>
<feature type="transmembrane region" description="Helical" evidence="8">
    <location>
        <begin position="366"/>
        <end position="387"/>
    </location>
</feature>
<protein>
    <recommendedName>
        <fullName evidence="11">DUF2029 domain-containing protein</fullName>
    </recommendedName>
</protein>
<dbReference type="GO" id="GO:0005886">
    <property type="term" value="C:plasma membrane"/>
    <property type="evidence" value="ECO:0007669"/>
    <property type="project" value="UniProtKB-SubCell"/>
</dbReference>
<organism evidence="9 10">
    <name type="scientific">Actinomadura macrotermitis</name>
    <dbReference type="NCBI Taxonomy" id="2585200"/>
    <lineage>
        <taxon>Bacteria</taxon>
        <taxon>Bacillati</taxon>
        <taxon>Actinomycetota</taxon>
        <taxon>Actinomycetes</taxon>
        <taxon>Streptosporangiales</taxon>
        <taxon>Thermomonosporaceae</taxon>
        <taxon>Actinomadura</taxon>
    </lineage>
</organism>
<sequence length="416" mass="44792">MRMVGALRTKWRDKVMAGWVLSRVLLVVILLVPVYLRLGILGDVKLYEEWSRILVTGHLPGDDPSWQYPPLSALVFVLPRIFGGGGVYGFMFMLGALTVDLLVLRMLMWKGRPRSGAWYWVAGIFLLGPIVYFRYDLFATAPVVLALLVISRRRIFGTLAAVGALLKVWPVLLLLAVPRSRAAVQTIAAFAVTAALVLAILAGTVDGAWGFLQQQEGRGLEVEALAATPFQVARSFGWQGVCRLRYGAWELVGPGIATAATASVVVNLVAFVLLAVAVWRHAPRRWTPAFGCDAVLAAVLVAVVTSRVLSPQYLIWLLGIGAVCAVDPRTRQRPVLVLLLVATALTQLEFPLLWSDVMAGKGVGTAVLVARNLILVAATVLAVARVWRGPAAEAAAAPEPVRDERVEGLALSGPGS</sequence>
<dbReference type="Pfam" id="PF09594">
    <property type="entry name" value="GT87"/>
    <property type="match status" value="1"/>
</dbReference>
<evidence type="ECO:0000256" key="3">
    <source>
        <dbReference type="ARBA" id="ARBA00022679"/>
    </source>
</evidence>
<evidence type="ECO:0000256" key="6">
    <source>
        <dbReference type="ARBA" id="ARBA00023136"/>
    </source>
</evidence>
<feature type="transmembrane region" description="Helical" evidence="8">
    <location>
        <begin position="81"/>
        <end position="104"/>
    </location>
</feature>
<dbReference type="GO" id="GO:0016758">
    <property type="term" value="F:hexosyltransferase activity"/>
    <property type="evidence" value="ECO:0007669"/>
    <property type="project" value="InterPro"/>
</dbReference>
<keyword evidence="2" id="KW-1003">Cell membrane</keyword>
<evidence type="ECO:0000256" key="2">
    <source>
        <dbReference type="ARBA" id="ARBA00022475"/>
    </source>
</evidence>
<feature type="transmembrane region" description="Helical" evidence="8">
    <location>
        <begin position="335"/>
        <end position="354"/>
    </location>
</feature>